<dbReference type="OrthoDB" id="536881at2759"/>
<accession>A0A1B8GTC3</accession>
<dbReference type="EMBL" id="KV460214">
    <property type="protein sequence ID" value="OBT99077.1"/>
    <property type="molecule type" value="Genomic_DNA"/>
</dbReference>
<evidence type="ECO:0000313" key="2">
    <source>
        <dbReference type="EMBL" id="OBT99077.1"/>
    </source>
</evidence>
<sequence>MMFSRYLVGLSIVGLAAAIAAYNRECGPTLEDTAKTTDAEFYFDVTEDVDLFVRCAETVYECDTKLYNARWFMIDSTKEPVPVGCRKQLGHLTTSHNYTGPLEVPGLTELYGLGIRGTYEGTYEDNGLLLPTNVTSIDLPDLVNIANTMTINNAASITSLNLPKLRHINKLLLNFTGGPAINLTFPSLVDVSSIAIYGEIDTLDFPALNETRNTIMVNSTGNLDCDTFSKSLVNTTRYDQSGVSCASRRGNVTLTHVEPPKPTVTSGAFKIPGGSLALTALLAYILAL</sequence>
<reference evidence="2 3" key="1">
    <citation type="submission" date="2016-03" db="EMBL/GenBank/DDBJ databases">
        <title>Comparative genomics of Pseudogymnoascus destructans, the fungus causing white-nose syndrome of bats.</title>
        <authorList>
            <person name="Palmer J.M."/>
            <person name="Drees K.P."/>
            <person name="Foster J.T."/>
            <person name="Lindner D.L."/>
        </authorList>
    </citation>
    <scope>NUCLEOTIDE SEQUENCE [LARGE SCALE GENOMIC DNA]</scope>
    <source>
        <strain evidence="2 3">UAMH 10579</strain>
    </source>
</reference>
<dbReference type="GeneID" id="28835781"/>
<reference evidence="3" key="2">
    <citation type="journal article" date="2018" name="Nat. Commun.">
        <title>Extreme sensitivity to ultraviolet light in the fungal pathogen causing white-nose syndrome of bats.</title>
        <authorList>
            <person name="Palmer J.M."/>
            <person name="Drees K.P."/>
            <person name="Foster J.T."/>
            <person name="Lindner D.L."/>
        </authorList>
    </citation>
    <scope>NUCLEOTIDE SEQUENCE [LARGE SCALE GENOMIC DNA]</scope>
    <source>
        <strain evidence="3">UAMH 10579</strain>
    </source>
</reference>
<evidence type="ECO:0000256" key="1">
    <source>
        <dbReference type="SAM" id="SignalP"/>
    </source>
</evidence>
<keyword evidence="1" id="KW-0732">Signal</keyword>
<keyword evidence="3" id="KW-1185">Reference proteome</keyword>
<protein>
    <submittedName>
        <fullName evidence="2">Uncharacterized protein</fullName>
    </submittedName>
</protein>
<proteinExistence type="predicted"/>
<dbReference type="RefSeq" id="XP_018132810.1">
    <property type="nucleotide sequence ID" value="XM_018271905.2"/>
</dbReference>
<name>A0A1B8GTC3_9PEZI</name>
<feature type="signal peptide" evidence="1">
    <location>
        <begin position="1"/>
        <end position="18"/>
    </location>
</feature>
<evidence type="ECO:0000313" key="3">
    <source>
        <dbReference type="Proteomes" id="UP000091956"/>
    </source>
</evidence>
<organism evidence="2 3">
    <name type="scientific">Pseudogymnoascus verrucosus</name>
    <dbReference type="NCBI Taxonomy" id="342668"/>
    <lineage>
        <taxon>Eukaryota</taxon>
        <taxon>Fungi</taxon>
        <taxon>Dikarya</taxon>
        <taxon>Ascomycota</taxon>
        <taxon>Pezizomycotina</taxon>
        <taxon>Leotiomycetes</taxon>
        <taxon>Thelebolales</taxon>
        <taxon>Thelebolaceae</taxon>
        <taxon>Pseudogymnoascus</taxon>
    </lineage>
</organism>
<dbReference type="AlphaFoldDB" id="A0A1B8GTC3"/>
<gene>
    <name evidence="2" type="ORF">VE01_02395</name>
</gene>
<feature type="chain" id="PRO_5008608980" evidence="1">
    <location>
        <begin position="19"/>
        <end position="288"/>
    </location>
</feature>
<dbReference type="Proteomes" id="UP000091956">
    <property type="component" value="Unassembled WGS sequence"/>
</dbReference>